<keyword evidence="2" id="KW-0238">DNA-binding</keyword>
<dbReference type="SMART" id="SM00421">
    <property type="entry name" value="HTH_LUXR"/>
    <property type="match status" value="1"/>
</dbReference>
<accession>A0ABS2HPE2</accession>
<dbReference type="Pfam" id="PF00196">
    <property type="entry name" value="GerE"/>
    <property type="match status" value="1"/>
</dbReference>
<dbReference type="SUPFAM" id="SSF46894">
    <property type="entry name" value="C-terminal effector domain of the bipartite response regulators"/>
    <property type="match status" value="1"/>
</dbReference>
<comment type="caution">
    <text evidence="5">The sequence shown here is derived from an EMBL/GenBank/DDBJ whole genome shotgun (WGS) entry which is preliminary data.</text>
</comment>
<evidence type="ECO:0000256" key="1">
    <source>
        <dbReference type="ARBA" id="ARBA00023015"/>
    </source>
</evidence>
<sequence>MKQQRVAQLLCQGLSNKQIARQLYISENTVKYHCKQLFRIHEVQCRTELTARLLNDQAFLLGVEASK</sequence>
<keyword evidence="6" id="KW-1185">Reference proteome</keyword>
<evidence type="ECO:0000256" key="3">
    <source>
        <dbReference type="ARBA" id="ARBA00023163"/>
    </source>
</evidence>
<dbReference type="Proteomes" id="UP000809621">
    <property type="component" value="Unassembled WGS sequence"/>
</dbReference>
<dbReference type="PRINTS" id="PR00038">
    <property type="entry name" value="HTHLUXR"/>
</dbReference>
<evidence type="ECO:0000313" key="6">
    <source>
        <dbReference type="Proteomes" id="UP000809621"/>
    </source>
</evidence>
<dbReference type="CDD" id="cd06170">
    <property type="entry name" value="LuxR_C_like"/>
    <property type="match status" value="1"/>
</dbReference>
<reference evidence="5 6" key="1">
    <citation type="submission" date="2021-02" db="EMBL/GenBank/DDBJ databases">
        <authorList>
            <person name="Park J.-S."/>
        </authorList>
    </citation>
    <scope>NUCLEOTIDE SEQUENCE [LARGE SCALE GENOMIC DNA]</scope>
    <source>
        <strain evidence="5 6">188UL20-2</strain>
    </source>
</reference>
<evidence type="ECO:0000256" key="2">
    <source>
        <dbReference type="ARBA" id="ARBA00023125"/>
    </source>
</evidence>
<organism evidence="5 6">
    <name type="scientific">Vibrio ulleungensis</name>
    <dbReference type="NCBI Taxonomy" id="2807619"/>
    <lineage>
        <taxon>Bacteria</taxon>
        <taxon>Pseudomonadati</taxon>
        <taxon>Pseudomonadota</taxon>
        <taxon>Gammaproteobacteria</taxon>
        <taxon>Vibrionales</taxon>
        <taxon>Vibrionaceae</taxon>
        <taxon>Vibrio</taxon>
    </lineage>
</organism>
<keyword evidence="3" id="KW-0804">Transcription</keyword>
<dbReference type="InterPro" id="IPR016032">
    <property type="entry name" value="Sig_transdc_resp-reg_C-effctor"/>
</dbReference>
<dbReference type="PANTHER" id="PTHR44688:SF16">
    <property type="entry name" value="DNA-BINDING TRANSCRIPTIONAL ACTIVATOR DEVR_DOSR"/>
    <property type="match status" value="1"/>
</dbReference>
<dbReference type="PROSITE" id="PS50043">
    <property type="entry name" value="HTH_LUXR_2"/>
    <property type="match status" value="1"/>
</dbReference>
<gene>
    <name evidence="5" type="ORF">JQC93_15135</name>
</gene>
<dbReference type="EMBL" id="JAFEUM010000006">
    <property type="protein sequence ID" value="MBM7037741.1"/>
    <property type="molecule type" value="Genomic_DNA"/>
</dbReference>
<name>A0ABS2HPE2_9VIBR</name>
<dbReference type="Gene3D" id="1.10.10.10">
    <property type="entry name" value="Winged helix-like DNA-binding domain superfamily/Winged helix DNA-binding domain"/>
    <property type="match status" value="1"/>
</dbReference>
<dbReference type="RefSeq" id="WP_084884092.1">
    <property type="nucleotide sequence ID" value="NZ_JAFEUM010000006.1"/>
</dbReference>
<dbReference type="PANTHER" id="PTHR44688">
    <property type="entry name" value="DNA-BINDING TRANSCRIPTIONAL ACTIVATOR DEVR_DOSR"/>
    <property type="match status" value="1"/>
</dbReference>
<dbReference type="InterPro" id="IPR000792">
    <property type="entry name" value="Tscrpt_reg_LuxR_C"/>
</dbReference>
<protein>
    <submittedName>
        <fullName evidence="5">Response regulator transcription factor</fullName>
    </submittedName>
</protein>
<evidence type="ECO:0000313" key="5">
    <source>
        <dbReference type="EMBL" id="MBM7037741.1"/>
    </source>
</evidence>
<evidence type="ECO:0000259" key="4">
    <source>
        <dbReference type="PROSITE" id="PS50043"/>
    </source>
</evidence>
<proteinExistence type="predicted"/>
<keyword evidence="1" id="KW-0805">Transcription regulation</keyword>
<dbReference type="InterPro" id="IPR036388">
    <property type="entry name" value="WH-like_DNA-bd_sf"/>
</dbReference>
<feature type="domain" description="HTH luxR-type" evidence="4">
    <location>
        <begin position="1"/>
        <end position="57"/>
    </location>
</feature>